<keyword evidence="7" id="KW-0503">Monooxygenase</keyword>
<keyword evidence="8" id="KW-0812">Transmembrane</keyword>
<reference evidence="9 10" key="1">
    <citation type="submission" date="2024-02" db="EMBL/GenBank/DDBJ databases">
        <title>High-quality chromosome-scale genome assembly of Pensacola bahiagrass (Paspalum notatum Flugge var. saurae).</title>
        <authorList>
            <person name="Vega J.M."/>
            <person name="Podio M."/>
            <person name="Orjuela J."/>
            <person name="Siena L.A."/>
            <person name="Pessino S.C."/>
            <person name="Combes M.C."/>
            <person name="Mariac C."/>
            <person name="Albertini E."/>
            <person name="Pupilli F."/>
            <person name="Ortiz J.P.A."/>
            <person name="Leblanc O."/>
        </authorList>
    </citation>
    <scope>NUCLEOTIDE SEQUENCE [LARGE SCALE GENOMIC DNA]</scope>
    <source>
        <strain evidence="9">R1</strain>
        <tissue evidence="9">Leaf</tissue>
    </source>
</reference>
<comment type="similarity">
    <text evidence="2">Belongs to the cytochrome P450 family.</text>
</comment>
<dbReference type="EMBL" id="CP144746">
    <property type="protein sequence ID" value="WVZ57311.1"/>
    <property type="molecule type" value="Genomic_DNA"/>
</dbReference>
<dbReference type="Pfam" id="PF00067">
    <property type="entry name" value="p450"/>
    <property type="match status" value="1"/>
</dbReference>
<evidence type="ECO:0000256" key="2">
    <source>
        <dbReference type="ARBA" id="ARBA00010617"/>
    </source>
</evidence>
<accession>A0AAQ3WCA8</accession>
<dbReference type="GO" id="GO:0005506">
    <property type="term" value="F:iron ion binding"/>
    <property type="evidence" value="ECO:0007669"/>
    <property type="project" value="InterPro"/>
</dbReference>
<evidence type="ECO:0000256" key="4">
    <source>
        <dbReference type="ARBA" id="ARBA00022723"/>
    </source>
</evidence>
<evidence type="ECO:0000256" key="8">
    <source>
        <dbReference type="SAM" id="Phobius"/>
    </source>
</evidence>
<dbReference type="GO" id="GO:0016705">
    <property type="term" value="F:oxidoreductase activity, acting on paired donors, with incorporation or reduction of molecular oxygen"/>
    <property type="evidence" value="ECO:0007669"/>
    <property type="project" value="InterPro"/>
</dbReference>
<dbReference type="InterPro" id="IPR036396">
    <property type="entry name" value="Cyt_P450_sf"/>
</dbReference>
<name>A0AAQ3WCA8_PASNO</name>
<dbReference type="Gene3D" id="1.10.630.10">
    <property type="entry name" value="Cytochrome P450"/>
    <property type="match status" value="1"/>
</dbReference>
<evidence type="ECO:0008006" key="11">
    <source>
        <dbReference type="Google" id="ProtNLM"/>
    </source>
</evidence>
<evidence type="ECO:0000256" key="6">
    <source>
        <dbReference type="ARBA" id="ARBA00023004"/>
    </source>
</evidence>
<keyword evidence="10" id="KW-1185">Reference proteome</keyword>
<evidence type="ECO:0000256" key="5">
    <source>
        <dbReference type="ARBA" id="ARBA00023002"/>
    </source>
</evidence>
<keyword evidence="8" id="KW-1133">Transmembrane helix</keyword>
<dbReference type="AlphaFoldDB" id="A0AAQ3WCA8"/>
<dbReference type="SUPFAM" id="SSF48264">
    <property type="entry name" value="Cytochrome P450"/>
    <property type="match status" value="1"/>
</dbReference>
<evidence type="ECO:0000256" key="7">
    <source>
        <dbReference type="ARBA" id="ARBA00023033"/>
    </source>
</evidence>
<dbReference type="PRINTS" id="PR00463">
    <property type="entry name" value="EP450I"/>
</dbReference>
<evidence type="ECO:0000313" key="9">
    <source>
        <dbReference type="EMBL" id="WVZ57311.1"/>
    </source>
</evidence>
<keyword evidence="3" id="KW-0349">Heme</keyword>
<keyword evidence="8" id="KW-0472">Membrane</keyword>
<dbReference type="InterPro" id="IPR001128">
    <property type="entry name" value="Cyt_P450"/>
</dbReference>
<evidence type="ECO:0000313" key="10">
    <source>
        <dbReference type="Proteomes" id="UP001341281"/>
    </source>
</evidence>
<feature type="transmembrane region" description="Helical" evidence="8">
    <location>
        <begin position="6"/>
        <end position="30"/>
    </location>
</feature>
<gene>
    <name evidence="9" type="ORF">U9M48_007711</name>
</gene>
<keyword evidence="4" id="KW-0479">Metal-binding</keyword>
<comment type="cofactor">
    <cofactor evidence="1">
        <name>heme</name>
        <dbReference type="ChEBI" id="CHEBI:30413"/>
    </cofactor>
</comment>
<dbReference type="GO" id="GO:0020037">
    <property type="term" value="F:heme binding"/>
    <property type="evidence" value="ECO:0007669"/>
    <property type="project" value="InterPro"/>
</dbReference>
<dbReference type="PANTHER" id="PTHR47955:SF19">
    <property type="entry name" value="CYTOCHROME P450 71A9-LIKE ISOFORM X1"/>
    <property type="match status" value="1"/>
</dbReference>
<evidence type="ECO:0000256" key="1">
    <source>
        <dbReference type="ARBA" id="ARBA00001971"/>
    </source>
</evidence>
<keyword evidence="6" id="KW-0408">Iron</keyword>
<dbReference type="Proteomes" id="UP001341281">
    <property type="component" value="Chromosome 02"/>
</dbReference>
<sequence length="333" mass="36253">MDELSFFGSCLSLALAIIAATILLPLSLLVRRALSTKETGGPRLPPGPWNLPVLGSLHHLLGAPPHRALLRLSRRHGPLMQLRLGEVLTFVVSSPEAAMEVMKTKDPAFAGRPRGPTVDVVGRGLVFAPYGAYWQQMRKVCVAELLGARHVRRRMERIRQAEVSRLVESVVGSASAAAVVNLSEALAVLTNNVIARAVFGAECRQRQAFLRELDVVATMAGVFSLPDLYPSSRLVRWLSRGDMRHLRRSYARVQRIVDGVIQDRIKARRGTFAAVDGAAGADDDVQDEDLLDVLLRLQVEGSLAFPLTAETICAVVSVSAPSRPSSCPKTRMT</sequence>
<dbReference type="InterPro" id="IPR002401">
    <property type="entry name" value="Cyt_P450_E_grp-I"/>
</dbReference>
<dbReference type="GO" id="GO:0004497">
    <property type="term" value="F:monooxygenase activity"/>
    <property type="evidence" value="ECO:0007669"/>
    <property type="project" value="UniProtKB-KW"/>
</dbReference>
<organism evidence="9 10">
    <name type="scientific">Paspalum notatum var. saurae</name>
    <dbReference type="NCBI Taxonomy" id="547442"/>
    <lineage>
        <taxon>Eukaryota</taxon>
        <taxon>Viridiplantae</taxon>
        <taxon>Streptophyta</taxon>
        <taxon>Embryophyta</taxon>
        <taxon>Tracheophyta</taxon>
        <taxon>Spermatophyta</taxon>
        <taxon>Magnoliopsida</taxon>
        <taxon>Liliopsida</taxon>
        <taxon>Poales</taxon>
        <taxon>Poaceae</taxon>
        <taxon>PACMAD clade</taxon>
        <taxon>Panicoideae</taxon>
        <taxon>Andropogonodae</taxon>
        <taxon>Paspaleae</taxon>
        <taxon>Paspalinae</taxon>
        <taxon>Paspalum</taxon>
    </lineage>
</organism>
<proteinExistence type="inferred from homology"/>
<keyword evidence="5" id="KW-0560">Oxidoreductase</keyword>
<evidence type="ECO:0000256" key="3">
    <source>
        <dbReference type="ARBA" id="ARBA00022617"/>
    </source>
</evidence>
<dbReference type="PANTHER" id="PTHR47955">
    <property type="entry name" value="CYTOCHROME P450 FAMILY 71 PROTEIN"/>
    <property type="match status" value="1"/>
</dbReference>
<protein>
    <recommendedName>
        <fullName evidence="11">Cytochrome P450</fullName>
    </recommendedName>
</protein>